<comment type="caution">
    <text evidence="2">The sequence shown here is derived from an EMBL/GenBank/DDBJ whole genome shotgun (WGS) entry which is preliminary data.</text>
</comment>
<reference evidence="2" key="1">
    <citation type="journal article" date="2022" name="bioRxiv">
        <title>Sequencing and chromosome-scale assembly of the giantPleurodeles waltlgenome.</title>
        <authorList>
            <person name="Brown T."/>
            <person name="Elewa A."/>
            <person name="Iarovenko S."/>
            <person name="Subramanian E."/>
            <person name="Araus A.J."/>
            <person name="Petzold A."/>
            <person name="Susuki M."/>
            <person name="Suzuki K.-i.T."/>
            <person name="Hayashi T."/>
            <person name="Toyoda A."/>
            <person name="Oliveira C."/>
            <person name="Osipova E."/>
            <person name="Leigh N.D."/>
            <person name="Simon A."/>
            <person name="Yun M.H."/>
        </authorList>
    </citation>
    <scope>NUCLEOTIDE SEQUENCE</scope>
    <source>
        <strain evidence="2">20211129_DDA</strain>
        <tissue evidence="2">Liver</tissue>
    </source>
</reference>
<proteinExistence type="predicted"/>
<gene>
    <name evidence="2" type="ORF">NDU88_006750</name>
</gene>
<name>A0AAV7TZF1_PLEWA</name>
<accession>A0AAV7TZF1</accession>
<dbReference type="AlphaFoldDB" id="A0AAV7TZF1"/>
<feature type="non-terminal residue" evidence="2">
    <location>
        <position position="54"/>
    </location>
</feature>
<evidence type="ECO:0000256" key="1">
    <source>
        <dbReference type="SAM" id="MobiDB-lite"/>
    </source>
</evidence>
<keyword evidence="3" id="KW-1185">Reference proteome</keyword>
<dbReference type="EMBL" id="JANPWB010000006">
    <property type="protein sequence ID" value="KAJ1181544.1"/>
    <property type="molecule type" value="Genomic_DNA"/>
</dbReference>
<dbReference type="Proteomes" id="UP001066276">
    <property type="component" value="Chromosome 3_2"/>
</dbReference>
<organism evidence="2 3">
    <name type="scientific">Pleurodeles waltl</name>
    <name type="common">Iberian ribbed newt</name>
    <dbReference type="NCBI Taxonomy" id="8319"/>
    <lineage>
        <taxon>Eukaryota</taxon>
        <taxon>Metazoa</taxon>
        <taxon>Chordata</taxon>
        <taxon>Craniata</taxon>
        <taxon>Vertebrata</taxon>
        <taxon>Euteleostomi</taxon>
        <taxon>Amphibia</taxon>
        <taxon>Batrachia</taxon>
        <taxon>Caudata</taxon>
        <taxon>Salamandroidea</taxon>
        <taxon>Salamandridae</taxon>
        <taxon>Pleurodelinae</taxon>
        <taxon>Pleurodeles</taxon>
    </lineage>
</organism>
<evidence type="ECO:0000313" key="3">
    <source>
        <dbReference type="Proteomes" id="UP001066276"/>
    </source>
</evidence>
<feature type="region of interest" description="Disordered" evidence="1">
    <location>
        <begin position="1"/>
        <end position="20"/>
    </location>
</feature>
<sequence>LLSSSLPTSPRKLTAPSPIAGGNKLQHFNPTYSLQTVIQRILILVDSSQLYGLF</sequence>
<feature type="non-terminal residue" evidence="2">
    <location>
        <position position="1"/>
    </location>
</feature>
<protein>
    <submittedName>
        <fullName evidence="2">Uncharacterized protein</fullName>
    </submittedName>
</protein>
<evidence type="ECO:0000313" key="2">
    <source>
        <dbReference type="EMBL" id="KAJ1181544.1"/>
    </source>
</evidence>